<keyword evidence="1" id="KW-0472">Membrane</keyword>
<feature type="transmembrane region" description="Helical" evidence="1">
    <location>
        <begin position="234"/>
        <end position="256"/>
    </location>
</feature>
<evidence type="ECO:0000256" key="1">
    <source>
        <dbReference type="SAM" id="Phobius"/>
    </source>
</evidence>
<feature type="transmembrane region" description="Helical" evidence="1">
    <location>
        <begin position="262"/>
        <end position="288"/>
    </location>
</feature>
<keyword evidence="2" id="KW-0560">Oxidoreductase</keyword>
<feature type="transmembrane region" description="Helical" evidence="1">
    <location>
        <begin position="138"/>
        <end position="155"/>
    </location>
</feature>
<dbReference type="Pfam" id="PF04976">
    <property type="entry name" value="DmsC"/>
    <property type="match status" value="1"/>
</dbReference>
<keyword evidence="1" id="KW-0812">Transmembrane</keyword>
<reference evidence="2" key="1">
    <citation type="submission" date="2018-06" db="EMBL/GenBank/DDBJ databases">
        <authorList>
            <person name="Zhirakovskaya E."/>
        </authorList>
    </citation>
    <scope>NUCLEOTIDE SEQUENCE</scope>
</reference>
<dbReference type="EC" id="1.8.5.3" evidence="2"/>
<dbReference type="GO" id="GO:0009390">
    <property type="term" value="C:dimethyl sulfoxide reductase complex"/>
    <property type="evidence" value="ECO:0007669"/>
    <property type="project" value="TreeGrafter"/>
</dbReference>
<dbReference type="PANTHER" id="PTHR38095">
    <property type="entry name" value="ANAEROBIC DIMETHYL SULFOXIDE REDUCTASE CHAIN YNFH"/>
    <property type="match status" value="1"/>
</dbReference>
<feature type="transmembrane region" description="Helical" evidence="1">
    <location>
        <begin position="7"/>
        <end position="31"/>
    </location>
</feature>
<dbReference type="EMBL" id="UOEQ01000324">
    <property type="protein sequence ID" value="VAW21083.1"/>
    <property type="molecule type" value="Genomic_DNA"/>
</dbReference>
<sequence length="291" mass="31769">MHPAPSVILFTSLSGLGFGLLAWLGFGLPLVFGWAAFWYFFVAYALAVGGLLASTFHLGNPQRALKAFRQWRSSWLSREGILAIVSLLLMAVYAIGLIFLNSNWQIFGVLGAIASLGTIFTTSMIYAQMKTVPRWNTGFTPVLFLLYSIAGGAILAGNSLIASALLVILILVQMVSWNLGGKRFADAGHTIETATGLGFLGKVRQLESPHSGSNYLLKEMVFVVGRKHAMKLRAISIILFGVVPLALLVLAPFWVFSVPLATISHIIGLFASRWLFFAEAEHVVGLYYDKR</sequence>
<name>A0A3B0TY14_9ZZZZ</name>
<dbReference type="GO" id="GO:0009389">
    <property type="term" value="F:dimethyl sulfoxide reductase activity"/>
    <property type="evidence" value="ECO:0007669"/>
    <property type="project" value="TreeGrafter"/>
</dbReference>
<feature type="transmembrane region" description="Helical" evidence="1">
    <location>
        <begin position="106"/>
        <end position="126"/>
    </location>
</feature>
<dbReference type="GO" id="GO:0005886">
    <property type="term" value="C:plasma membrane"/>
    <property type="evidence" value="ECO:0007669"/>
    <property type="project" value="TreeGrafter"/>
</dbReference>
<accession>A0A3B0TY14</accession>
<dbReference type="AlphaFoldDB" id="A0A3B0TY14"/>
<evidence type="ECO:0000313" key="2">
    <source>
        <dbReference type="EMBL" id="VAW21083.1"/>
    </source>
</evidence>
<keyword evidence="1" id="KW-1133">Transmembrane helix</keyword>
<dbReference type="GO" id="GO:0019645">
    <property type="term" value="P:anaerobic electron transport chain"/>
    <property type="evidence" value="ECO:0007669"/>
    <property type="project" value="InterPro"/>
</dbReference>
<feature type="transmembrane region" description="Helical" evidence="1">
    <location>
        <begin position="161"/>
        <end position="179"/>
    </location>
</feature>
<proteinExistence type="predicted"/>
<feature type="transmembrane region" description="Helical" evidence="1">
    <location>
        <begin position="80"/>
        <end position="100"/>
    </location>
</feature>
<organism evidence="2">
    <name type="scientific">hydrothermal vent metagenome</name>
    <dbReference type="NCBI Taxonomy" id="652676"/>
    <lineage>
        <taxon>unclassified sequences</taxon>
        <taxon>metagenomes</taxon>
        <taxon>ecological metagenomes</taxon>
    </lineage>
</organism>
<feature type="transmembrane region" description="Helical" evidence="1">
    <location>
        <begin position="37"/>
        <end position="59"/>
    </location>
</feature>
<dbReference type="PANTHER" id="PTHR38095:SF1">
    <property type="entry name" value="ANAEROBIC DIMETHYL SULFOXIDE REDUCTASE CHAIN YNFH"/>
    <property type="match status" value="1"/>
</dbReference>
<gene>
    <name evidence="2" type="ORF">MNBD_ALPHA11-384</name>
</gene>
<dbReference type="InterPro" id="IPR007059">
    <property type="entry name" value="DmsC"/>
</dbReference>
<protein>
    <submittedName>
        <fullName evidence="2">Anaerobic dimethyl sulfoxide reductase chain C, anchor subunit</fullName>
        <ecNumber evidence="2">1.8.5.3</ecNumber>
    </submittedName>
</protein>